<feature type="domain" description="Myo-inositol-1-phosphate synthase GAPDH-like" evidence="15">
    <location>
        <begin position="311"/>
        <end position="424"/>
    </location>
</feature>
<dbReference type="FunFam" id="3.30.360.10:FF:000055">
    <property type="entry name" value="Putative myo-inositol-1-phosphate synthase"/>
    <property type="match status" value="1"/>
</dbReference>
<evidence type="ECO:0000313" key="18">
    <source>
        <dbReference type="Proteomes" id="UP001211065"/>
    </source>
</evidence>
<dbReference type="AlphaFoldDB" id="A0AAD5XTQ9"/>
<dbReference type="EMBL" id="JADGJW010000719">
    <property type="protein sequence ID" value="KAJ3213358.1"/>
    <property type="molecule type" value="Genomic_DNA"/>
</dbReference>
<keyword evidence="7" id="KW-0963">Cytoplasm</keyword>
<evidence type="ECO:0000256" key="4">
    <source>
        <dbReference type="ARBA" id="ARBA00005117"/>
    </source>
</evidence>
<organism evidence="17 18">
    <name type="scientific">Clydaea vesicula</name>
    <dbReference type="NCBI Taxonomy" id="447962"/>
    <lineage>
        <taxon>Eukaryota</taxon>
        <taxon>Fungi</taxon>
        <taxon>Fungi incertae sedis</taxon>
        <taxon>Chytridiomycota</taxon>
        <taxon>Chytridiomycota incertae sedis</taxon>
        <taxon>Chytridiomycetes</taxon>
        <taxon>Lobulomycetales</taxon>
        <taxon>Lobulomycetaceae</taxon>
        <taxon>Clydaea</taxon>
    </lineage>
</organism>
<evidence type="ECO:0000256" key="11">
    <source>
        <dbReference type="ARBA" id="ARBA00023098"/>
    </source>
</evidence>
<dbReference type="InterPro" id="IPR029052">
    <property type="entry name" value="Metallo-depent_PP-like"/>
</dbReference>
<evidence type="ECO:0000256" key="7">
    <source>
        <dbReference type="ARBA" id="ARBA00022490"/>
    </source>
</evidence>
<comment type="catalytic activity">
    <reaction evidence="1">
        <text>D-glucose 6-phosphate = 1D-myo-inositol 3-phosphate</text>
        <dbReference type="Rhea" id="RHEA:10716"/>
        <dbReference type="ChEBI" id="CHEBI:58401"/>
        <dbReference type="ChEBI" id="CHEBI:61548"/>
        <dbReference type="EC" id="5.5.1.4"/>
    </reaction>
</comment>
<dbReference type="InterPro" id="IPR036291">
    <property type="entry name" value="NAD(P)-bd_dom_sf"/>
</dbReference>
<dbReference type="GO" id="GO:0008654">
    <property type="term" value="P:phospholipid biosynthetic process"/>
    <property type="evidence" value="ECO:0007669"/>
    <property type="project" value="UniProtKB-KW"/>
</dbReference>
<dbReference type="InterPro" id="IPR018946">
    <property type="entry name" value="PhoD-like_MPP"/>
</dbReference>
<dbReference type="Proteomes" id="UP001211065">
    <property type="component" value="Unassembled WGS sequence"/>
</dbReference>
<evidence type="ECO:0000256" key="13">
    <source>
        <dbReference type="ARBA" id="ARBA00023235"/>
    </source>
</evidence>
<name>A0AAD5XTQ9_9FUNG</name>
<sequence>MNNNTSSHFKVNSKNVTYTKDHIVSNYWYKNSKVETSGHGEITVTPTEKFFQFRTQLKVPKVGLMMVGWGGNNGSTLTASIIANRQNISWETKEGTQQPNYYGSLTQASTLSIGKDNNQNEVFIPFNKILPMVHPNDLVLGGWDISSLNLADAMKRAKVLDYDLQRQVSKEMEQFSPLPSVYSPDFIAGNQADRADNLIKGTMQEQMEQIRKDIKNFKQLHDLDTVIVLWTANTERYADIIPGVNETMEELLESIKKGHEEVSPSTLFAVASILEGSPFINGSPQNTFVPGCIQLANAKKVYIGGDDFKSGQTKMKSVLVDFLVNAGIKPLSITSYNHLGNNDGKNLNEQKQFRSKEISKSSVVDDMVAANGILYKKDEHPDHIVVIKYCPSVGDSKRALDEYVSEIFMGGRNTISMFNVCEDSLLASPLILDLVILTELMQRIEYRNSSEEEFRPFNSVLSILSYMLKAPLVPEGTPVINALSKQRSALENIFRACIGLDPINDMMLECQDIFDNAKITDIPDKIHYHGPYLKYSGSGSLEKWEGSVLIASQASVPPVLTITQVGNPSFKKLVKGLHLAHHLETLKHIFFWRFDLSLPFGNGHETIQYTYNINGEVEKSFTFHVAGKEDRNWNWSFYSCNGLSQDVTPEEKLKIGGVTPLWKDLMEKHSKKPFHTMIGGGDQVYADPFWFELQSIKDWLALKGKQTKHDHPWSDQFETEVSFFFFNLYTQSWAEQYMKEAFATIPQVNMLDDHDIWDGFGTYPVFLNESNVFQGCKRIAVTMYLLFQHHTTFELACTKDGYFGHQNKSYSCVRQFGPETTIIAIDARNERTLEQIITPESFTILERKLEELTPPSSKHLVVVTGVPVIHPRLEFAEKANTTFGELKTSTNKFANDVKATLPFLGGAIDGLKKSIGKTGLFKNLINQFGLPELADDLQDHWTHEAHAAERLRLVEILQKYSERRRIRVTFIAGDVHLALFGKFYNGSDPESLDHHLMFQVTSSAIGNIPPPGPVVSSVASNGKNIHELNSHTKEAMIKLFDKDVNGKDLDECCIGRRNYATISHEGQNLIFTTLVEPIEKDQPCVPYSLTVPPLK</sequence>
<evidence type="ECO:0000313" key="17">
    <source>
        <dbReference type="EMBL" id="KAJ3213358.1"/>
    </source>
</evidence>
<comment type="subcellular location">
    <subcellularLocation>
        <location evidence="3">Cytoplasm</location>
    </subcellularLocation>
</comment>
<evidence type="ECO:0000256" key="9">
    <source>
        <dbReference type="ARBA" id="ARBA00022550"/>
    </source>
</evidence>
<keyword evidence="10" id="KW-0520">NAD</keyword>
<dbReference type="SUPFAM" id="SSF56300">
    <property type="entry name" value="Metallo-dependent phosphatases"/>
    <property type="match status" value="1"/>
</dbReference>
<keyword evidence="8" id="KW-0444">Lipid biosynthesis</keyword>
<keyword evidence="13" id="KW-0413">Isomerase</keyword>
<dbReference type="PANTHER" id="PTHR11510">
    <property type="entry name" value="MYO-INOSITOL-1 PHOSPHATE SYNTHASE"/>
    <property type="match status" value="1"/>
</dbReference>
<dbReference type="SUPFAM" id="SSF55347">
    <property type="entry name" value="Glyceraldehyde-3-phosphate dehydrogenase-like, C-terminal domain"/>
    <property type="match status" value="1"/>
</dbReference>
<dbReference type="FunFam" id="3.40.50.720:FF:000204">
    <property type="entry name" value="Inositol-3-phosphate synthase 1-B"/>
    <property type="match status" value="1"/>
</dbReference>
<evidence type="ECO:0000256" key="10">
    <source>
        <dbReference type="ARBA" id="ARBA00023027"/>
    </source>
</evidence>
<reference evidence="17" key="1">
    <citation type="submission" date="2020-05" db="EMBL/GenBank/DDBJ databases">
        <title>Phylogenomic resolution of chytrid fungi.</title>
        <authorList>
            <person name="Stajich J.E."/>
            <person name="Amses K."/>
            <person name="Simmons R."/>
            <person name="Seto K."/>
            <person name="Myers J."/>
            <person name="Bonds A."/>
            <person name="Quandt C.A."/>
            <person name="Barry K."/>
            <person name="Liu P."/>
            <person name="Grigoriev I."/>
            <person name="Longcore J.E."/>
            <person name="James T.Y."/>
        </authorList>
    </citation>
    <scope>NUCLEOTIDE SEQUENCE</scope>
    <source>
        <strain evidence="17">JEL0476</strain>
    </source>
</reference>
<evidence type="ECO:0000256" key="2">
    <source>
        <dbReference type="ARBA" id="ARBA00001911"/>
    </source>
</evidence>
<proteinExistence type="inferred from homology"/>
<dbReference type="Gene3D" id="3.40.50.720">
    <property type="entry name" value="NAD(P)-binding Rossmann-like Domain"/>
    <property type="match status" value="2"/>
</dbReference>
<comment type="pathway">
    <text evidence="4">Polyol metabolism; myo-inositol biosynthesis; myo-inositol from D-glucose 6-phosphate: step 1/2.</text>
</comment>
<dbReference type="GO" id="GO:0005737">
    <property type="term" value="C:cytoplasm"/>
    <property type="evidence" value="ECO:0007669"/>
    <property type="project" value="UniProtKB-SubCell"/>
</dbReference>
<comment type="cofactor">
    <cofactor evidence="2">
        <name>NAD(+)</name>
        <dbReference type="ChEBI" id="CHEBI:57540"/>
    </cofactor>
</comment>
<dbReference type="InterPro" id="IPR002587">
    <property type="entry name" value="Myo-inos-1-P_Synthase"/>
</dbReference>
<keyword evidence="9" id="KW-0398">Inositol biosynthesis</keyword>
<dbReference type="EC" id="5.5.1.4" evidence="6"/>
<keyword evidence="14" id="KW-1208">Phospholipid metabolism</keyword>
<evidence type="ECO:0000256" key="3">
    <source>
        <dbReference type="ARBA" id="ARBA00004496"/>
    </source>
</evidence>
<accession>A0AAD5XTQ9</accession>
<dbReference type="GO" id="GO:0006021">
    <property type="term" value="P:inositol biosynthetic process"/>
    <property type="evidence" value="ECO:0007669"/>
    <property type="project" value="UniProtKB-KW"/>
</dbReference>
<evidence type="ECO:0000256" key="12">
    <source>
        <dbReference type="ARBA" id="ARBA00023209"/>
    </source>
</evidence>
<dbReference type="GO" id="GO:0004512">
    <property type="term" value="F:inositol-3-phosphate synthase activity"/>
    <property type="evidence" value="ECO:0007669"/>
    <property type="project" value="UniProtKB-EC"/>
</dbReference>
<dbReference type="Pfam" id="PF19050">
    <property type="entry name" value="PhoD_2"/>
    <property type="match status" value="1"/>
</dbReference>
<dbReference type="InterPro" id="IPR043904">
    <property type="entry name" value="PhoD_2-like"/>
</dbReference>
<evidence type="ECO:0000259" key="16">
    <source>
        <dbReference type="Pfam" id="PF19050"/>
    </source>
</evidence>
<evidence type="ECO:0000256" key="8">
    <source>
        <dbReference type="ARBA" id="ARBA00022516"/>
    </source>
</evidence>
<protein>
    <recommendedName>
        <fullName evidence="6">inositol-3-phosphate synthase</fullName>
        <ecNumber evidence="6">5.5.1.4</ecNumber>
    </recommendedName>
</protein>
<evidence type="ECO:0000259" key="15">
    <source>
        <dbReference type="Pfam" id="PF01658"/>
    </source>
</evidence>
<dbReference type="FunFam" id="3.40.50.720:FF:000069">
    <property type="entry name" value="Inositol-3-phosphate synthase 1"/>
    <property type="match status" value="1"/>
</dbReference>
<dbReference type="InterPro" id="IPR038607">
    <property type="entry name" value="PhoD-like_sf"/>
</dbReference>
<evidence type="ECO:0000256" key="14">
    <source>
        <dbReference type="ARBA" id="ARBA00023264"/>
    </source>
</evidence>
<dbReference type="Pfam" id="PF01658">
    <property type="entry name" value="Inos-1-P_synth"/>
    <property type="match status" value="1"/>
</dbReference>
<keyword evidence="18" id="KW-1185">Reference proteome</keyword>
<feature type="domain" description="PhoD-like phosphatase" evidence="16">
    <location>
        <begin position="605"/>
        <end position="1070"/>
    </location>
</feature>
<dbReference type="SUPFAM" id="SSF51735">
    <property type="entry name" value="NAD(P)-binding Rossmann-fold domains"/>
    <property type="match status" value="1"/>
</dbReference>
<evidence type="ECO:0000256" key="1">
    <source>
        <dbReference type="ARBA" id="ARBA00000113"/>
    </source>
</evidence>
<dbReference type="Gene3D" id="3.60.21.70">
    <property type="entry name" value="PhoD-like phosphatase"/>
    <property type="match status" value="1"/>
</dbReference>
<dbReference type="Pfam" id="PF07994">
    <property type="entry name" value="NAD_binding_5"/>
    <property type="match status" value="1"/>
</dbReference>
<dbReference type="CDD" id="cd07389">
    <property type="entry name" value="MPP_PhoD"/>
    <property type="match status" value="1"/>
</dbReference>
<keyword evidence="12" id="KW-0594">Phospholipid biosynthesis</keyword>
<keyword evidence="11" id="KW-0443">Lipid metabolism</keyword>
<comment type="caution">
    <text evidence="17">The sequence shown here is derived from an EMBL/GenBank/DDBJ whole genome shotgun (WGS) entry which is preliminary data.</text>
</comment>
<evidence type="ECO:0000256" key="5">
    <source>
        <dbReference type="ARBA" id="ARBA00010813"/>
    </source>
</evidence>
<gene>
    <name evidence="17" type="primary">INO1</name>
    <name evidence="17" type="ORF">HK099_007425</name>
</gene>
<comment type="similarity">
    <text evidence="5">Belongs to the myo-inositol 1-phosphate synthase family.</text>
</comment>
<evidence type="ECO:0000256" key="6">
    <source>
        <dbReference type="ARBA" id="ARBA00012125"/>
    </source>
</evidence>
<dbReference type="InterPro" id="IPR013021">
    <property type="entry name" value="Myo-inos-1-P_Synthase_GAPDH"/>
</dbReference>